<comment type="caution">
    <text evidence="6">The sequence shown here is derived from an EMBL/GenBank/DDBJ whole genome shotgun (WGS) entry which is preliminary data.</text>
</comment>
<gene>
    <name evidence="6" type="ORF">LshimejAT787_2100490</name>
</gene>
<dbReference type="PRINTS" id="PR00069">
    <property type="entry name" value="ALDKETRDTASE"/>
</dbReference>
<dbReference type="PANTHER" id="PTHR43827:SF13">
    <property type="entry name" value="ALDO_KETO REDUCTASE FAMILY PROTEIN"/>
    <property type="match status" value="1"/>
</dbReference>
<dbReference type="PIRSF" id="PIRSF000097">
    <property type="entry name" value="AKR"/>
    <property type="match status" value="1"/>
</dbReference>
<feature type="domain" description="NADP-dependent oxidoreductase" evidence="5">
    <location>
        <begin position="25"/>
        <end position="262"/>
    </location>
</feature>
<dbReference type="Gene3D" id="3.20.20.100">
    <property type="entry name" value="NADP-dependent oxidoreductase domain"/>
    <property type="match status" value="1"/>
</dbReference>
<dbReference type="OrthoDB" id="416253at2759"/>
<evidence type="ECO:0000256" key="1">
    <source>
        <dbReference type="ARBA" id="ARBA00007905"/>
    </source>
</evidence>
<dbReference type="CDD" id="cd19071">
    <property type="entry name" value="AKR_AKR1-5-like"/>
    <property type="match status" value="1"/>
</dbReference>
<proteinExistence type="inferred from homology"/>
<sequence length="277" mass="30563">MPPTSVSSTIKLPSGHLMPILGLGTYQNSDTFQACEAALVQGYRHIDTAQAYRNEDVVGAAVKASGVPRDSVFISEAAASKLSDGEKTVDCVQQSLTKLDLGYIDLYLIHSPHGGKAVRVRTYETLLELCGPDKVLRDVGVSNFGVEHLEDLREAGLPTPTVNQIELHPFCQQKDIVDYCRKHGIIIQAYSPLARGRFTHPLVQEVCKAHKKSPAQVFVRWSIERGFVPLPKSAKPERIKENADVFDFELSQDDLDKLNSLDRGIRGAVSWNPVDVD</sequence>
<dbReference type="InterPro" id="IPR036812">
    <property type="entry name" value="NAD(P)_OxRdtase_dom_sf"/>
</dbReference>
<dbReference type="InterPro" id="IPR020471">
    <property type="entry name" value="AKR"/>
</dbReference>
<dbReference type="Pfam" id="PF00248">
    <property type="entry name" value="Aldo_ket_red"/>
    <property type="match status" value="1"/>
</dbReference>
<name>A0A9P3Q161_LYOSH</name>
<dbReference type="InterPro" id="IPR018170">
    <property type="entry name" value="Aldo/ket_reductase_CS"/>
</dbReference>
<keyword evidence="7" id="KW-1185">Reference proteome</keyword>
<keyword evidence="2" id="KW-0560">Oxidoreductase</keyword>
<dbReference type="AlphaFoldDB" id="A0A9P3Q161"/>
<dbReference type="FunFam" id="3.20.20.100:FF:000015">
    <property type="entry name" value="Oxidoreductase, aldo/keto reductase family"/>
    <property type="match status" value="1"/>
</dbReference>
<accession>A0A9P3Q161</accession>
<evidence type="ECO:0000259" key="5">
    <source>
        <dbReference type="Pfam" id="PF00248"/>
    </source>
</evidence>
<organism evidence="6 7">
    <name type="scientific">Lyophyllum shimeji</name>
    <name type="common">Hon-shimeji</name>
    <name type="synonym">Tricholoma shimeji</name>
    <dbReference type="NCBI Taxonomy" id="47721"/>
    <lineage>
        <taxon>Eukaryota</taxon>
        <taxon>Fungi</taxon>
        <taxon>Dikarya</taxon>
        <taxon>Basidiomycota</taxon>
        <taxon>Agaricomycotina</taxon>
        <taxon>Agaricomycetes</taxon>
        <taxon>Agaricomycetidae</taxon>
        <taxon>Agaricales</taxon>
        <taxon>Tricholomatineae</taxon>
        <taxon>Lyophyllaceae</taxon>
        <taxon>Lyophyllum</taxon>
    </lineage>
</organism>
<evidence type="ECO:0000313" key="6">
    <source>
        <dbReference type="EMBL" id="GLB45289.1"/>
    </source>
</evidence>
<dbReference type="InterPro" id="IPR023210">
    <property type="entry name" value="NADP_OxRdtase_dom"/>
</dbReference>
<reference evidence="6" key="1">
    <citation type="submission" date="2022-07" db="EMBL/GenBank/DDBJ databases">
        <title>The genome of Lyophyllum shimeji provides insight into the initial evolution of ectomycorrhizal fungal genome.</title>
        <authorList>
            <person name="Kobayashi Y."/>
            <person name="Shibata T."/>
            <person name="Hirakawa H."/>
            <person name="Shigenobu S."/>
            <person name="Nishiyama T."/>
            <person name="Yamada A."/>
            <person name="Hasebe M."/>
            <person name="Kawaguchi M."/>
        </authorList>
    </citation>
    <scope>NUCLEOTIDE SEQUENCE</scope>
    <source>
        <strain evidence="6">AT787</strain>
    </source>
</reference>
<evidence type="ECO:0000256" key="4">
    <source>
        <dbReference type="PIRSR" id="PIRSR000097-2"/>
    </source>
</evidence>
<evidence type="ECO:0000313" key="7">
    <source>
        <dbReference type="Proteomes" id="UP001063166"/>
    </source>
</evidence>
<dbReference type="PROSITE" id="PS00063">
    <property type="entry name" value="ALDOKETO_REDUCTASE_3"/>
    <property type="match status" value="1"/>
</dbReference>
<dbReference type="SUPFAM" id="SSF51430">
    <property type="entry name" value="NAD(P)-linked oxidoreductase"/>
    <property type="match status" value="1"/>
</dbReference>
<dbReference type="Proteomes" id="UP001063166">
    <property type="component" value="Unassembled WGS sequence"/>
</dbReference>
<dbReference type="EMBL" id="BRPK01000021">
    <property type="protein sequence ID" value="GLB45289.1"/>
    <property type="molecule type" value="Genomic_DNA"/>
</dbReference>
<dbReference type="PANTHER" id="PTHR43827">
    <property type="entry name" value="2,5-DIKETO-D-GLUCONIC ACID REDUCTASE"/>
    <property type="match status" value="1"/>
</dbReference>
<comment type="similarity">
    <text evidence="1">Belongs to the aldo/keto reductase family.</text>
</comment>
<feature type="active site" description="Proton donor" evidence="3">
    <location>
        <position position="52"/>
    </location>
</feature>
<feature type="binding site" evidence="4">
    <location>
        <position position="110"/>
    </location>
    <ligand>
        <name>substrate</name>
    </ligand>
</feature>
<dbReference type="GO" id="GO:0016491">
    <property type="term" value="F:oxidoreductase activity"/>
    <property type="evidence" value="ECO:0007669"/>
    <property type="project" value="UniProtKB-KW"/>
</dbReference>
<dbReference type="PROSITE" id="PS00798">
    <property type="entry name" value="ALDOKETO_REDUCTASE_1"/>
    <property type="match status" value="1"/>
</dbReference>
<protein>
    <submittedName>
        <fullName evidence="6">Aldo keto reductase</fullName>
    </submittedName>
</protein>
<evidence type="ECO:0000256" key="3">
    <source>
        <dbReference type="PIRSR" id="PIRSR000097-1"/>
    </source>
</evidence>
<evidence type="ECO:0000256" key="2">
    <source>
        <dbReference type="ARBA" id="ARBA00023002"/>
    </source>
</evidence>